<keyword evidence="4" id="KW-1185">Reference proteome</keyword>
<sequence>MKVEFYELGSIADEKLAYAVIGSIYGGKHIFVKHKDRDTWEIPGGHREDGEEIEATGKRELVEETGAVDYSITPICEYSVTRGDVCSYGRLFYSEVFSFGQLPDLEIGEVRCFKETPENLTYPDIQPYLLKKILDLVQKSR</sequence>
<evidence type="ECO:0000259" key="2">
    <source>
        <dbReference type="PROSITE" id="PS51462"/>
    </source>
</evidence>
<dbReference type="PROSITE" id="PS51462">
    <property type="entry name" value="NUDIX"/>
    <property type="match status" value="1"/>
</dbReference>
<dbReference type="InterPro" id="IPR014078">
    <property type="entry name" value="Nudix_YtkD"/>
</dbReference>
<dbReference type="SUPFAM" id="SSF55811">
    <property type="entry name" value="Nudix"/>
    <property type="match status" value="1"/>
</dbReference>
<dbReference type="PRINTS" id="PR00502">
    <property type="entry name" value="NUDIXFAMILY"/>
</dbReference>
<evidence type="ECO:0000313" key="3">
    <source>
        <dbReference type="EMBL" id="MBM7614124.1"/>
    </source>
</evidence>
<keyword evidence="1 3" id="KW-0378">Hydrolase</keyword>
<protein>
    <submittedName>
        <fullName evidence="3">8-oxo-dGTP diphosphatase</fullName>
        <ecNumber evidence="3">3.6.1.55</ecNumber>
    </submittedName>
</protein>
<evidence type="ECO:0000313" key="4">
    <source>
        <dbReference type="Proteomes" id="UP001314796"/>
    </source>
</evidence>
<dbReference type="InterPro" id="IPR020476">
    <property type="entry name" value="Nudix_hydrolase"/>
</dbReference>
<evidence type="ECO:0000256" key="1">
    <source>
        <dbReference type="ARBA" id="ARBA00022801"/>
    </source>
</evidence>
<name>A0ABS2NNG6_9FIRM</name>
<dbReference type="RefSeq" id="WP_204400390.1">
    <property type="nucleotide sequence ID" value="NZ_JAFBEE010000002.1"/>
</dbReference>
<reference evidence="3 4" key="1">
    <citation type="submission" date="2021-01" db="EMBL/GenBank/DDBJ databases">
        <title>Genomic Encyclopedia of Type Strains, Phase IV (KMG-IV): sequencing the most valuable type-strain genomes for metagenomic binning, comparative biology and taxonomic classification.</title>
        <authorList>
            <person name="Goeker M."/>
        </authorList>
    </citation>
    <scope>NUCLEOTIDE SEQUENCE [LARGE SCALE GENOMIC DNA]</scope>
    <source>
        <strain evidence="3 4">DSM 25890</strain>
    </source>
</reference>
<accession>A0ABS2NNG6</accession>
<dbReference type="Proteomes" id="UP001314796">
    <property type="component" value="Unassembled WGS sequence"/>
</dbReference>
<dbReference type="InterPro" id="IPR015797">
    <property type="entry name" value="NUDIX_hydrolase-like_dom_sf"/>
</dbReference>
<gene>
    <name evidence="3" type="ORF">JOC73_000633</name>
</gene>
<dbReference type="GO" id="GO:0035539">
    <property type="term" value="F:8-oxo-7,8-dihydrodeoxyguanosine triphosphate pyrophosphatase activity"/>
    <property type="evidence" value="ECO:0007669"/>
    <property type="project" value="UniProtKB-EC"/>
</dbReference>
<dbReference type="Gene3D" id="3.90.79.10">
    <property type="entry name" value="Nucleoside Triphosphate Pyrophosphohydrolase"/>
    <property type="match status" value="1"/>
</dbReference>
<feature type="domain" description="Nudix hydrolase" evidence="2">
    <location>
        <begin position="13"/>
        <end position="138"/>
    </location>
</feature>
<dbReference type="EC" id="3.6.1.55" evidence="3"/>
<dbReference type="InterPro" id="IPR000086">
    <property type="entry name" value="NUDIX_hydrolase_dom"/>
</dbReference>
<comment type="caution">
    <text evidence="3">The sequence shown here is derived from an EMBL/GenBank/DDBJ whole genome shotgun (WGS) entry which is preliminary data.</text>
</comment>
<dbReference type="EMBL" id="JAFBEE010000002">
    <property type="protein sequence ID" value="MBM7614124.1"/>
    <property type="molecule type" value="Genomic_DNA"/>
</dbReference>
<organism evidence="3 4">
    <name type="scientific">Alkaliphilus hydrothermalis</name>
    <dbReference type="NCBI Taxonomy" id="1482730"/>
    <lineage>
        <taxon>Bacteria</taxon>
        <taxon>Bacillati</taxon>
        <taxon>Bacillota</taxon>
        <taxon>Clostridia</taxon>
        <taxon>Peptostreptococcales</taxon>
        <taxon>Natronincolaceae</taxon>
        <taxon>Alkaliphilus</taxon>
    </lineage>
</organism>
<dbReference type="Pfam" id="PF00293">
    <property type="entry name" value="NUDIX"/>
    <property type="match status" value="1"/>
</dbReference>
<dbReference type="CDD" id="cd04665">
    <property type="entry name" value="NUDIX_RppH"/>
    <property type="match status" value="1"/>
</dbReference>
<proteinExistence type="predicted"/>